<protein>
    <submittedName>
        <fullName evidence="1">Uncharacterized protein</fullName>
    </submittedName>
</protein>
<reference evidence="1" key="1">
    <citation type="submission" date="2021-02" db="EMBL/GenBank/DDBJ databases">
        <authorList>
            <consortium name="DOE Joint Genome Institute"/>
            <person name="Ahrendt S."/>
            <person name="Looney B.P."/>
            <person name="Miyauchi S."/>
            <person name="Morin E."/>
            <person name="Drula E."/>
            <person name="Courty P.E."/>
            <person name="Chicoki N."/>
            <person name="Fauchery L."/>
            <person name="Kohler A."/>
            <person name="Kuo A."/>
            <person name="Labutti K."/>
            <person name="Pangilinan J."/>
            <person name="Lipzen A."/>
            <person name="Riley R."/>
            <person name="Andreopoulos W."/>
            <person name="He G."/>
            <person name="Johnson J."/>
            <person name="Barry K.W."/>
            <person name="Grigoriev I.V."/>
            <person name="Nagy L."/>
            <person name="Hibbett D."/>
            <person name="Henrissat B."/>
            <person name="Matheny P.B."/>
            <person name="Labbe J."/>
            <person name="Martin F."/>
        </authorList>
    </citation>
    <scope>NUCLEOTIDE SEQUENCE</scope>
    <source>
        <strain evidence="1">FP105234-sp</strain>
    </source>
</reference>
<sequence length="97" mass="10179">MLSQLHTLVLRSNVGVSPQNNIQGARRPGDTRDHEAAGGGVHAPRVPMAHCSGMRSHMHKNWSTPRASVQAAARHGDAAVIGGGTAGIRQGVSEPWC</sequence>
<accession>A0ACB8RCS6</accession>
<gene>
    <name evidence="1" type="ORF">FA95DRAFT_653474</name>
</gene>
<proteinExistence type="predicted"/>
<keyword evidence="2" id="KW-1185">Reference proteome</keyword>
<reference evidence="1" key="2">
    <citation type="journal article" date="2022" name="New Phytol.">
        <title>Evolutionary transition to the ectomycorrhizal habit in the genomes of a hyperdiverse lineage of mushroom-forming fungi.</title>
        <authorList>
            <person name="Looney B."/>
            <person name="Miyauchi S."/>
            <person name="Morin E."/>
            <person name="Drula E."/>
            <person name="Courty P.E."/>
            <person name="Kohler A."/>
            <person name="Kuo A."/>
            <person name="LaButti K."/>
            <person name="Pangilinan J."/>
            <person name="Lipzen A."/>
            <person name="Riley R."/>
            <person name="Andreopoulos W."/>
            <person name="He G."/>
            <person name="Johnson J."/>
            <person name="Nolan M."/>
            <person name="Tritt A."/>
            <person name="Barry K.W."/>
            <person name="Grigoriev I.V."/>
            <person name="Nagy L.G."/>
            <person name="Hibbett D."/>
            <person name="Henrissat B."/>
            <person name="Matheny P.B."/>
            <person name="Labbe J."/>
            <person name="Martin F.M."/>
        </authorList>
    </citation>
    <scope>NUCLEOTIDE SEQUENCE</scope>
    <source>
        <strain evidence="1">FP105234-sp</strain>
    </source>
</reference>
<evidence type="ECO:0000313" key="1">
    <source>
        <dbReference type="EMBL" id="KAI0041767.1"/>
    </source>
</evidence>
<dbReference type="EMBL" id="MU276103">
    <property type="protein sequence ID" value="KAI0041767.1"/>
    <property type="molecule type" value="Genomic_DNA"/>
</dbReference>
<organism evidence="1 2">
    <name type="scientific">Auriscalpium vulgare</name>
    <dbReference type="NCBI Taxonomy" id="40419"/>
    <lineage>
        <taxon>Eukaryota</taxon>
        <taxon>Fungi</taxon>
        <taxon>Dikarya</taxon>
        <taxon>Basidiomycota</taxon>
        <taxon>Agaricomycotina</taxon>
        <taxon>Agaricomycetes</taxon>
        <taxon>Russulales</taxon>
        <taxon>Auriscalpiaceae</taxon>
        <taxon>Auriscalpium</taxon>
    </lineage>
</organism>
<name>A0ACB8RCS6_9AGAM</name>
<comment type="caution">
    <text evidence="1">The sequence shown here is derived from an EMBL/GenBank/DDBJ whole genome shotgun (WGS) entry which is preliminary data.</text>
</comment>
<evidence type="ECO:0000313" key="2">
    <source>
        <dbReference type="Proteomes" id="UP000814033"/>
    </source>
</evidence>
<dbReference type="Proteomes" id="UP000814033">
    <property type="component" value="Unassembled WGS sequence"/>
</dbReference>